<reference evidence="2 3" key="1">
    <citation type="submission" date="2016-10" db="EMBL/GenBank/DDBJ databases">
        <authorList>
            <person name="de Groot N.N."/>
        </authorList>
    </citation>
    <scope>NUCLEOTIDE SEQUENCE [LARGE SCALE GENOMIC DNA]</scope>
    <source>
        <strain evidence="2 3">CGMCC 1.9157</strain>
    </source>
</reference>
<gene>
    <name evidence="2" type="ORF">SAMN04488056_102542</name>
</gene>
<dbReference type="Proteomes" id="UP000199236">
    <property type="component" value="Unassembled WGS sequence"/>
</dbReference>
<dbReference type="EMBL" id="FOVR01000002">
    <property type="protein sequence ID" value="SFN96487.1"/>
    <property type="molecule type" value="Genomic_DNA"/>
</dbReference>
<dbReference type="InterPro" id="IPR029058">
    <property type="entry name" value="AB_hydrolase_fold"/>
</dbReference>
<dbReference type="Pfam" id="PF05990">
    <property type="entry name" value="DUF900"/>
    <property type="match status" value="1"/>
</dbReference>
<keyword evidence="3" id="KW-1185">Reference proteome</keyword>
<dbReference type="SUPFAM" id="SSF53474">
    <property type="entry name" value="alpha/beta-Hydrolases"/>
    <property type="match status" value="1"/>
</dbReference>
<keyword evidence="1" id="KW-0732">Signal</keyword>
<dbReference type="AlphaFoldDB" id="A0A1I5DBI5"/>
<organism evidence="2 3">
    <name type="scientific">Cohaesibacter marisflavi</name>
    <dbReference type="NCBI Taxonomy" id="655353"/>
    <lineage>
        <taxon>Bacteria</taxon>
        <taxon>Pseudomonadati</taxon>
        <taxon>Pseudomonadota</taxon>
        <taxon>Alphaproteobacteria</taxon>
        <taxon>Hyphomicrobiales</taxon>
        <taxon>Cohaesibacteraceae</taxon>
    </lineage>
</organism>
<evidence type="ECO:0000313" key="3">
    <source>
        <dbReference type="Proteomes" id="UP000199236"/>
    </source>
</evidence>
<dbReference type="Gene3D" id="3.40.50.1820">
    <property type="entry name" value="alpha/beta hydrolase"/>
    <property type="match status" value="1"/>
</dbReference>
<feature type="signal peptide" evidence="1">
    <location>
        <begin position="1"/>
        <end position="32"/>
    </location>
</feature>
<dbReference type="RefSeq" id="WP_090070089.1">
    <property type="nucleotide sequence ID" value="NZ_FOVR01000002.1"/>
</dbReference>
<name>A0A1I5DBI5_9HYPH</name>
<dbReference type="InterPro" id="IPR010297">
    <property type="entry name" value="DUF900_hydrolase"/>
</dbReference>
<dbReference type="PROSITE" id="PS51257">
    <property type="entry name" value="PROKAR_LIPOPROTEIN"/>
    <property type="match status" value="1"/>
</dbReference>
<proteinExistence type="predicted"/>
<dbReference type="PANTHER" id="PTHR36513:SF1">
    <property type="entry name" value="TRANSMEMBRANE PROTEIN"/>
    <property type="match status" value="1"/>
</dbReference>
<dbReference type="InterPro" id="IPR014586">
    <property type="entry name" value="UCP033909"/>
</dbReference>
<sequence length="391" mass="42552">MKIIWSQIQPRMPRMISAHRGVAIVFATALLAACSTPTGVKFTPSPTDVQSIEPVLVATSRSPMQNADYSGDRDAKLHLASYQVSIPKSHKVGQIEWPRNKPDPKRHFAVASVDPFDDPKAYQARLGTMAAEASAKLENAPRSAALFVHGYNTDFSESLYRAAQLRHDFDLAMPLTLFSWPSAGEAGLYIYDRDSVKTSRDQLASVIKLMASSQLDDIVLIAHSLGSELLMETLRQIALANHGALPSKIHSIILISPDLDIDVFNAQLSAIKVLPREFAIFASQKDRALQLSSFLAGDRNRVGNNIDETKIRREGITVIDVSEFTGGDGMNHMTAVTSPSLVALLKGMTASNQQVFLNAPGQTQTFSDVVVDTATLPLTLVVKTTSAILNQ</sequence>
<evidence type="ECO:0000313" key="2">
    <source>
        <dbReference type="EMBL" id="SFN96487.1"/>
    </source>
</evidence>
<dbReference type="PIRSF" id="PIRSF033909">
    <property type="entry name" value="UCP033909"/>
    <property type="match status" value="1"/>
</dbReference>
<dbReference type="PANTHER" id="PTHR36513">
    <property type="entry name" value="ABC TRANSMEMBRANE TYPE-1 DOMAIN-CONTAINING PROTEIN"/>
    <property type="match status" value="1"/>
</dbReference>
<feature type="chain" id="PRO_5011613067" evidence="1">
    <location>
        <begin position="33"/>
        <end position="391"/>
    </location>
</feature>
<evidence type="ECO:0000256" key="1">
    <source>
        <dbReference type="SAM" id="SignalP"/>
    </source>
</evidence>
<protein>
    <submittedName>
        <fullName evidence="2">Esterase/lipase superfamily enzyme</fullName>
    </submittedName>
</protein>
<dbReference type="STRING" id="655353.SAMN04488056_102542"/>
<accession>A0A1I5DBI5</accession>
<dbReference type="OrthoDB" id="9797755at2"/>